<feature type="region of interest" description="Disordered" evidence="1">
    <location>
        <begin position="208"/>
        <end position="239"/>
    </location>
</feature>
<dbReference type="Proteomes" id="UP000053144">
    <property type="component" value="Unassembled WGS sequence"/>
</dbReference>
<evidence type="ECO:0000313" key="3">
    <source>
        <dbReference type="EMBL" id="KOM24881.1"/>
    </source>
</evidence>
<feature type="domain" description="Putative plant transposon protein" evidence="2">
    <location>
        <begin position="118"/>
        <end position="184"/>
    </location>
</feature>
<sequence>MLDDALIWIDVEMCNYMLIQVVHKLCEQMQVIMIVIVILSRMCMSNVNELICEVLSSRVFVIECYYFESMNDFAQAVSPLGERCLVLPSLLLDTIRSHLPRVKEVCGAVFGVHKFVINIQPCSHVSDITVSRAFLFYYVLRGMSINIGQVLANEKHVCANIMNNKAPLGHPSLITHLCELAGVNISTPPFERPRKAIDEAYYRKYCGGDESAQQVPPCNPRRGRGPPQGQAPTKPHEPF</sequence>
<dbReference type="InterPro" id="IPR046796">
    <property type="entry name" value="Transposase_32_dom"/>
</dbReference>
<protein>
    <recommendedName>
        <fullName evidence="2">Putative plant transposon protein domain-containing protein</fullName>
    </recommendedName>
</protein>
<dbReference type="Gramene" id="KOM24881">
    <property type="protein sequence ID" value="KOM24881"/>
    <property type="gene ID" value="LR48_Vigan10s001000"/>
</dbReference>
<dbReference type="Pfam" id="PF20167">
    <property type="entry name" value="Transposase_32"/>
    <property type="match status" value="1"/>
</dbReference>
<gene>
    <name evidence="3" type="ORF">LR48_Vigan10s001000</name>
</gene>
<dbReference type="EMBL" id="KQ258243">
    <property type="protein sequence ID" value="KOM24881.1"/>
    <property type="molecule type" value="Genomic_DNA"/>
</dbReference>
<proteinExistence type="predicted"/>
<evidence type="ECO:0000259" key="2">
    <source>
        <dbReference type="Pfam" id="PF20167"/>
    </source>
</evidence>
<accession>A0A0L9T3E1</accession>
<name>A0A0L9T3E1_PHAAN</name>
<dbReference type="AlphaFoldDB" id="A0A0L9T3E1"/>
<reference evidence="4" key="1">
    <citation type="journal article" date="2015" name="Proc. Natl. Acad. Sci. U.S.A.">
        <title>Genome sequencing of adzuki bean (Vigna angularis) provides insight into high starch and low fat accumulation and domestication.</title>
        <authorList>
            <person name="Yang K."/>
            <person name="Tian Z."/>
            <person name="Chen C."/>
            <person name="Luo L."/>
            <person name="Zhao B."/>
            <person name="Wang Z."/>
            <person name="Yu L."/>
            <person name="Li Y."/>
            <person name="Sun Y."/>
            <person name="Li W."/>
            <person name="Chen Y."/>
            <person name="Li Y."/>
            <person name="Zhang Y."/>
            <person name="Ai D."/>
            <person name="Zhao J."/>
            <person name="Shang C."/>
            <person name="Ma Y."/>
            <person name="Wu B."/>
            <person name="Wang M."/>
            <person name="Gao L."/>
            <person name="Sun D."/>
            <person name="Zhang P."/>
            <person name="Guo F."/>
            <person name="Wang W."/>
            <person name="Li Y."/>
            <person name="Wang J."/>
            <person name="Varshney R.K."/>
            <person name="Wang J."/>
            <person name="Ling H.Q."/>
            <person name="Wan P."/>
        </authorList>
    </citation>
    <scope>NUCLEOTIDE SEQUENCE</scope>
    <source>
        <strain evidence="4">cv. Jingnong 6</strain>
    </source>
</reference>
<evidence type="ECO:0000313" key="4">
    <source>
        <dbReference type="Proteomes" id="UP000053144"/>
    </source>
</evidence>
<evidence type="ECO:0000256" key="1">
    <source>
        <dbReference type="SAM" id="MobiDB-lite"/>
    </source>
</evidence>
<organism evidence="3 4">
    <name type="scientific">Phaseolus angularis</name>
    <name type="common">Azuki bean</name>
    <name type="synonym">Vigna angularis</name>
    <dbReference type="NCBI Taxonomy" id="3914"/>
    <lineage>
        <taxon>Eukaryota</taxon>
        <taxon>Viridiplantae</taxon>
        <taxon>Streptophyta</taxon>
        <taxon>Embryophyta</taxon>
        <taxon>Tracheophyta</taxon>
        <taxon>Spermatophyta</taxon>
        <taxon>Magnoliopsida</taxon>
        <taxon>eudicotyledons</taxon>
        <taxon>Gunneridae</taxon>
        <taxon>Pentapetalae</taxon>
        <taxon>rosids</taxon>
        <taxon>fabids</taxon>
        <taxon>Fabales</taxon>
        <taxon>Fabaceae</taxon>
        <taxon>Papilionoideae</taxon>
        <taxon>50 kb inversion clade</taxon>
        <taxon>NPAAA clade</taxon>
        <taxon>indigoferoid/millettioid clade</taxon>
        <taxon>Phaseoleae</taxon>
        <taxon>Vigna</taxon>
    </lineage>
</organism>